<evidence type="ECO:0000256" key="1">
    <source>
        <dbReference type="ARBA" id="ARBA00004123"/>
    </source>
</evidence>
<dbReference type="GO" id="GO:0008270">
    <property type="term" value="F:zinc ion binding"/>
    <property type="evidence" value="ECO:0007669"/>
    <property type="project" value="UniProtKB-KW"/>
</dbReference>
<keyword evidence="5" id="KW-0862">Zinc</keyword>
<feature type="signal peptide" evidence="8">
    <location>
        <begin position="1"/>
        <end position="20"/>
    </location>
</feature>
<evidence type="ECO:0000256" key="6">
    <source>
        <dbReference type="ARBA" id="ARBA00023242"/>
    </source>
</evidence>
<comment type="subcellular location">
    <subcellularLocation>
        <location evidence="1">Nucleus</location>
    </subcellularLocation>
</comment>
<keyword evidence="6" id="KW-0539">Nucleus</keyword>
<dbReference type="InterPro" id="IPR036236">
    <property type="entry name" value="Znf_C2H2_sf"/>
</dbReference>
<dbReference type="SMART" id="SM00451">
    <property type="entry name" value="ZnF_U1"/>
    <property type="match status" value="5"/>
</dbReference>
<name>A0AAQ4DY35_AMBAM</name>
<feature type="region of interest" description="Disordered" evidence="7">
    <location>
        <begin position="207"/>
        <end position="233"/>
    </location>
</feature>
<dbReference type="PANTHER" id="PTHR46144:SF6">
    <property type="entry name" value="C2H2-TYPE DOMAIN-CONTAINING PROTEIN"/>
    <property type="match status" value="1"/>
</dbReference>
<sequence>MTHTVVWLVWSPWCWQLCAMSTEVVSEGSAVEECDVGENVDFTADDTESKSWDDVPFDQTPLENSHEEVKNEDIVAADAEAGAVEVEEEQHAEITEASSEDVNKELADPQAEESSAVENESEPSYTCDMCQGTFEETEEEHLKGRKHLKLMERLEKYGSLEAIAAEFQPSTCYLCNVSSVSKSQMQMHLSGNKHKARCASLNLHPSAMDFPGKNRKPQTPAVTDAKTPGPLDPNSIVTERPACDVCNITLSSVPQLMQHLTGKRHKELVTALKLAVMRLPPNLRPPQLRMPPRKNDGKPPSGPTTKPAPVPKPGVAVQGPPAQALKRPGPPADGPTAVPAKKAKLDSNPEEGSAVQKTPGGKPAARKFSCDICNIRLNSEFQRNEHLKGKIHKDRLAELKGKPGGTVKPAGTIKAAGTVKPAGPVLQKGALLGNKPPGAPLGKQGSVPKMKSQQQQKLNATASFWCDVCQVGLSSQLHLNQHLGSNRHCENFARYGGNGPSLFAQAGKKVPGGAQRAPNLQGFAPRESQNWAGPPPPNNANGHFRTPAPPTQHQSSVWQNPSVQPQWGGPVLPTPAPSFSNQRSSEEPLSSSFGLLEPPAQANREQGAYGLNTSQHFSKLQLDLALEISKLSQHLARPEFSQELSQQLSHHLSQELSRQRQMATDRDRSTREDFGTTERLPLLGDGLRLRGEGAPLLGDGLRLRGEGAPLLGDGLRLRGEGAPLLDEGPLLRDKAPLIRDSFEDRAPRRPPLLGESGPAFSSREQDYSFERRDDFDRRHGIDSYGERRNHDFVDSYNTDYGSNHGYDDLPFGGSADFQRKPRSSAGGLLDRPPLLDSHSRF</sequence>
<dbReference type="InterPro" id="IPR003604">
    <property type="entry name" value="Matrin/U1-like-C_Znf_C2H2"/>
</dbReference>
<feature type="region of interest" description="Disordered" evidence="7">
    <location>
        <begin position="45"/>
        <end position="64"/>
    </location>
</feature>
<keyword evidence="11" id="KW-1185">Reference proteome</keyword>
<evidence type="ECO:0000256" key="4">
    <source>
        <dbReference type="ARBA" id="ARBA00022771"/>
    </source>
</evidence>
<organism evidence="10 11">
    <name type="scientific">Amblyomma americanum</name>
    <name type="common">Lone star tick</name>
    <dbReference type="NCBI Taxonomy" id="6943"/>
    <lineage>
        <taxon>Eukaryota</taxon>
        <taxon>Metazoa</taxon>
        <taxon>Ecdysozoa</taxon>
        <taxon>Arthropoda</taxon>
        <taxon>Chelicerata</taxon>
        <taxon>Arachnida</taxon>
        <taxon>Acari</taxon>
        <taxon>Parasitiformes</taxon>
        <taxon>Ixodida</taxon>
        <taxon>Ixodoidea</taxon>
        <taxon>Ixodidae</taxon>
        <taxon>Amblyomminae</taxon>
        <taxon>Amblyomma</taxon>
    </lineage>
</organism>
<feature type="compositionally biased region" description="Polar residues" evidence="7">
    <location>
        <begin position="577"/>
        <end position="593"/>
    </location>
</feature>
<feature type="compositionally biased region" description="Pro residues" evidence="7">
    <location>
        <begin position="300"/>
        <end position="312"/>
    </location>
</feature>
<dbReference type="AlphaFoldDB" id="A0AAQ4DY35"/>
<dbReference type="EMBL" id="JARKHS020025530">
    <property type="protein sequence ID" value="KAK8767375.1"/>
    <property type="molecule type" value="Genomic_DNA"/>
</dbReference>
<evidence type="ECO:0000259" key="9">
    <source>
        <dbReference type="PROSITE" id="PS00028"/>
    </source>
</evidence>
<dbReference type="Pfam" id="PF12874">
    <property type="entry name" value="zf-met"/>
    <property type="match status" value="4"/>
</dbReference>
<feature type="region of interest" description="Disordered" evidence="7">
    <location>
        <begin position="792"/>
        <end position="841"/>
    </location>
</feature>
<evidence type="ECO:0000256" key="2">
    <source>
        <dbReference type="ARBA" id="ARBA00022723"/>
    </source>
</evidence>
<comment type="caution">
    <text evidence="10">The sequence shown here is derived from an EMBL/GenBank/DDBJ whole genome shotgun (WGS) entry which is preliminary data.</text>
</comment>
<dbReference type="InterPro" id="IPR013087">
    <property type="entry name" value="Znf_C2H2_type"/>
</dbReference>
<feature type="compositionally biased region" description="Basic and acidic residues" evidence="7">
    <location>
        <begin position="663"/>
        <end position="673"/>
    </location>
</feature>
<dbReference type="PROSITE" id="PS00028">
    <property type="entry name" value="ZINC_FINGER_C2H2_1"/>
    <property type="match status" value="1"/>
</dbReference>
<evidence type="ECO:0000256" key="8">
    <source>
        <dbReference type="SAM" id="SignalP"/>
    </source>
</evidence>
<dbReference type="SMART" id="SM00355">
    <property type="entry name" value="ZnF_C2H2"/>
    <property type="match status" value="5"/>
</dbReference>
<feature type="region of interest" description="Disordered" evidence="7">
    <location>
        <begin position="647"/>
        <end position="673"/>
    </location>
</feature>
<feature type="region of interest" description="Disordered" evidence="7">
    <location>
        <begin position="280"/>
        <end position="365"/>
    </location>
</feature>
<dbReference type="InterPro" id="IPR051868">
    <property type="entry name" value="ZN346_ZMAT4"/>
</dbReference>
<keyword evidence="3" id="KW-0677">Repeat</keyword>
<feature type="chain" id="PRO_5042875202" description="C2H2-type domain-containing protein" evidence="8">
    <location>
        <begin position="21"/>
        <end position="841"/>
    </location>
</feature>
<dbReference type="Proteomes" id="UP001321473">
    <property type="component" value="Unassembled WGS sequence"/>
</dbReference>
<evidence type="ECO:0000256" key="3">
    <source>
        <dbReference type="ARBA" id="ARBA00022737"/>
    </source>
</evidence>
<feature type="domain" description="C2H2-type" evidence="9">
    <location>
        <begin position="370"/>
        <end position="392"/>
    </location>
</feature>
<evidence type="ECO:0000313" key="10">
    <source>
        <dbReference type="EMBL" id="KAK8767375.1"/>
    </source>
</evidence>
<proteinExistence type="predicted"/>
<feature type="region of interest" description="Disordered" evidence="7">
    <location>
        <begin position="741"/>
        <end position="768"/>
    </location>
</feature>
<feature type="compositionally biased region" description="Polar residues" evidence="7">
    <location>
        <begin position="551"/>
        <end position="565"/>
    </location>
</feature>
<keyword evidence="2" id="KW-0479">Metal-binding</keyword>
<dbReference type="GO" id="GO:0003676">
    <property type="term" value="F:nucleic acid binding"/>
    <property type="evidence" value="ECO:0007669"/>
    <property type="project" value="InterPro"/>
</dbReference>
<protein>
    <recommendedName>
        <fullName evidence="9">C2H2-type domain-containing protein</fullName>
    </recommendedName>
</protein>
<evidence type="ECO:0000256" key="7">
    <source>
        <dbReference type="SAM" id="MobiDB-lite"/>
    </source>
</evidence>
<evidence type="ECO:0000256" key="5">
    <source>
        <dbReference type="ARBA" id="ARBA00022833"/>
    </source>
</evidence>
<accession>A0AAQ4DY35</accession>
<feature type="region of interest" description="Disordered" evidence="7">
    <location>
        <begin position="93"/>
        <end position="125"/>
    </location>
</feature>
<keyword evidence="8" id="KW-0732">Signal</keyword>
<keyword evidence="4" id="KW-0863">Zinc-finger</keyword>
<feature type="compositionally biased region" description="Polar residues" evidence="7">
    <location>
        <begin position="647"/>
        <end position="662"/>
    </location>
</feature>
<gene>
    <name evidence="10" type="ORF">V5799_005843</name>
</gene>
<dbReference type="SUPFAM" id="SSF57667">
    <property type="entry name" value="beta-beta-alpha zinc fingers"/>
    <property type="match status" value="4"/>
</dbReference>
<feature type="compositionally biased region" description="Low complexity" evidence="7">
    <location>
        <begin position="313"/>
        <end position="322"/>
    </location>
</feature>
<dbReference type="PANTHER" id="PTHR46144">
    <property type="entry name" value="ZINC FINGER PROTEIN 385B-LIKE"/>
    <property type="match status" value="1"/>
</dbReference>
<feature type="compositionally biased region" description="Low complexity" evidence="7">
    <location>
        <begin position="112"/>
        <end position="124"/>
    </location>
</feature>
<feature type="region of interest" description="Disordered" evidence="7">
    <location>
        <begin position="506"/>
        <end position="597"/>
    </location>
</feature>
<reference evidence="10 11" key="1">
    <citation type="journal article" date="2023" name="Arcadia Sci">
        <title>De novo assembly of a long-read Amblyomma americanum tick genome.</title>
        <authorList>
            <person name="Chou S."/>
            <person name="Poskanzer K.E."/>
            <person name="Rollins M."/>
            <person name="Thuy-Boun P.S."/>
        </authorList>
    </citation>
    <scope>NUCLEOTIDE SEQUENCE [LARGE SCALE GENOMIC DNA]</scope>
    <source>
        <strain evidence="10">F_SG_1</strain>
        <tissue evidence="10">Salivary glands</tissue>
    </source>
</reference>
<dbReference type="Gene3D" id="3.30.160.60">
    <property type="entry name" value="Classic Zinc Finger"/>
    <property type="match status" value="4"/>
</dbReference>
<dbReference type="GO" id="GO:0005634">
    <property type="term" value="C:nucleus"/>
    <property type="evidence" value="ECO:0007669"/>
    <property type="project" value="UniProtKB-SubCell"/>
</dbReference>
<evidence type="ECO:0000313" key="11">
    <source>
        <dbReference type="Proteomes" id="UP001321473"/>
    </source>
</evidence>